<dbReference type="InterPro" id="IPR038192">
    <property type="entry name" value="CSTF_C_sf"/>
</dbReference>
<dbReference type="InterPro" id="IPR012677">
    <property type="entry name" value="Nucleotide-bd_a/b_plait_sf"/>
</dbReference>
<dbReference type="PROSITE" id="PS50102">
    <property type="entry name" value="RRM"/>
    <property type="match status" value="1"/>
</dbReference>
<dbReference type="InterPro" id="IPR025742">
    <property type="entry name" value="CSTF2_hinge"/>
</dbReference>
<evidence type="ECO:0000256" key="1">
    <source>
        <dbReference type="PROSITE-ProRule" id="PRU00176"/>
    </source>
</evidence>
<dbReference type="SMART" id="SM00360">
    <property type="entry name" value="RRM"/>
    <property type="match status" value="1"/>
</dbReference>
<dbReference type="InterPro" id="IPR000504">
    <property type="entry name" value="RRM_dom"/>
</dbReference>
<feature type="domain" description="RRM" evidence="3">
    <location>
        <begin position="81"/>
        <end position="159"/>
    </location>
</feature>
<dbReference type="Gene3D" id="3.30.70.330">
    <property type="match status" value="1"/>
</dbReference>
<dbReference type="AlphaFoldDB" id="A0A2I0AP83"/>
<accession>A0A2I0AP83</accession>
<dbReference type="PANTHER" id="PTHR45735">
    <property type="entry name" value="CLEAVAGE STIMULATION FACTOR SUBUNIT 2"/>
    <property type="match status" value="1"/>
</dbReference>
<evidence type="ECO:0000313" key="5">
    <source>
        <dbReference type="Proteomes" id="UP000236161"/>
    </source>
</evidence>
<dbReference type="GO" id="GO:0005847">
    <property type="term" value="C:mRNA cleavage and polyadenylation specificity factor complex"/>
    <property type="evidence" value="ECO:0007669"/>
    <property type="project" value="TreeGrafter"/>
</dbReference>
<organism evidence="4 5">
    <name type="scientific">Apostasia shenzhenica</name>
    <dbReference type="NCBI Taxonomy" id="1088818"/>
    <lineage>
        <taxon>Eukaryota</taxon>
        <taxon>Viridiplantae</taxon>
        <taxon>Streptophyta</taxon>
        <taxon>Embryophyta</taxon>
        <taxon>Tracheophyta</taxon>
        <taxon>Spermatophyta</taxon>
        <taxon>Magnoliopsida</taxon>
        <taxon>Liliopsida</taxon>
        <taxon>Asparagales</taxon>
        <taxon>Orchidaceae</taxon>
        <taxon>Apostasioideae</taxon>
        <taxon>Apostasia</taxon>
    </lineage>
</organism>
<dbReference type="GO" id="GO:0003729">
    <property type="term" value="F:mRNA binding"/>
    <property type="evidence" value="ECO:0007669"/>
    <property type="project" value="TreeGrafter"/>
</dbReference>
<keyword evidence="4" id="KW-0687">Ribonucleoprotein</keyword>
<dbReference type="Proteomes" id="UP000236161">
    <property type="component" value="Unassembled WGS sequence"/>
</dbReference>
<dbReference type="Gene3D" id="1.25.40.630">
    <property type="match status" value="1"/>
</dbReference>
<dbReference type="FunFam" id="3.30.70.330:FF:000378">
    <property type="entry name" value="Cleavage stimulating factor 64"/>
    <property type="match status" value="1"/>
</dbReference>
<feature type="region of interest" description="Disordered" evidence="2">
    <location>
        <begin position="153"/>
        <end position="193"/>
    </location>
</feature>
<reference evidence="4 5" key="1">
    <citation type="journal article" date="2017" name="Nature">
        <title>The Apostasia genome and the evolution of orchids.</title>
        <authorList>
            <person name="Zhang G.Q."/>
            <person name="Liu K.W."/>
            <person name="Li Z."/>
            <person name="Lohaus R."/>
            <person name="Hsiao Y.Y."/>
            <person name="Niu S.C."/>
            <person name="Wang J.Y."/>
            <person name="Lin Y.C."/>
            <person name="Xu Q."/>
            <person name="Chen L.J."/>
            <person name="Yoshida K."/>
            <person name="Fujiwara S."/>
            <person name="Wang Z.W."/>
            <person name="Zhang Y.Q."/>
            <person name="Mitsuda N."/>
            <person name="Wang M."/>
            <person name="Liu G.H."/>
            <person name="Pecoraro L."/>
            <person name="Huang H.X."/>
            <person name="Xiao X.J."/>
            <person name="Lin M."/>
            <person name="Wu X.Y."/>
            <person name="Wu W.L."/>
            <person name="Chen Y.Y."/>
            <person name="Chang S.B."/>
            <person name="Sakamoto S."/>
            <person name="Ohme-Takagi M."/>
            <person name="Yagi M."/>
            <person name="Zeng S.J."/>
            <person name="Shen C.Y."/>
            <person name="Yeh C.M."/>
            <person name="Luo Y.B."/>
            <person name="Tsai W.C."/>
            <person name="Van de Peer Y."/>
            <person name="Liu Z.J."/>
        </authorList>
    </citation>
    <scope>NUCLEOTIDE SEQUENCE [LARGE SCALE GENOMIC DNA]</scope>
    <source>
        <strain evidence="5">cv. Shenzhen</strain>
        <tissue evidence="4">Stem</tissue>
    </source>
</reference>
<evidence type="ECO:0000259" key="3">
    <source>
        <dbReference type="PROSITE" id="PS50102"/>
    </source>
</evidence>
<keyword evidence="1" id="KW-0694">RNA-binding</keyword>
<sequence length="602" mass="64629">MVEPEFRVCFDNSISVILLTLAPPAPNLASPSPVLSQSTMEIRQENRRNVRCGGLEFSPAAKEHSPAAACEMASTAAAQHRCVFVGNIPYDATEEQLIQICEEVGPVVSFRLVVDRETGKPRGYGFCEYKDEETALSARRNLQGYEINGRQLRVDFAENDKGTDRNKEQGRGGPGLTSSNDGPKSLPSHSSVTDGSLYQPFGLQLSATAASVMAGALGGSQTGSQTQLISGIPSIPGAGSDPLTLYLAKMSRHQLNEIMLEMKTLATNNKALAQQLLRGIPQLPKALFQAQIMLGMVTPQMTQMASNQQTSSAAVHPSGLDQKPLAPFHQEKIALPDSSIFQRSLLPPQPAPLQSQQPCFPQNRIPVPGTMSGIGNALAQPNLHIAPLPTSLVLSQGLPPLMQHSRPVGATIIRHPPQVALPNTSLQQSLVPRYLTSQFASSNNPSLLSGLEKLSREPRPPVSGLDFIWASKTGTQPNSSIGLVKPTDMASGETGLAIQLPKRQRLEEGGFANQLTGGSTSVAASYLAESFDLGLSAGKQTSTTDALQNVDKQMPQLSPEEESALMQQLMSLTPEQISSLPSEQQKQVLEIQLMLRLKHPQI</sequence>
<feature type="compositionally biased region" description="Polar residues" evidence="2">
    <location>
        <begin position="176"/>
        <end position="193"/>
    </location>
</feature>
<dbReference type="Gene3D" id="1.10.20.70">
    <property type="entry name" value="Transcription termination and cleavage factor, C-terminal domain"/>
    <property type="match status" value="1"/>
</dbReference>
<dbReference type="CDD" id="cd12398">
    <property type="entry name" value="RRM_CSTF2_RNA15_like"/>
    <property type="match status" value="1"/>
</dbReference>
<feature type="compositionally biased region" description="Basic and acidic residues" evidence="2">
    <location>
        <begin position="153"/>
        <end position="170"/>
    </location>
</feature>
<dbReference type="GO" id="GO:1990904">
    <property type="term" value="C:ribonucleoprotein complex"/>
    <property type="evidence" value="ECO:0007669"/>
    <property type="project" value="UniProtKB-KW"/>
</dbReference>
<dbReference type="Pfam" id="PF00076">
    <property type="entry name" value="RRM_1"/>
    <property type="match status" value="1"/>
</dbReference>
<dbReference type="Pfam" id="PF14327">
    <property type="entry name" value="CSTF2_hinge"/>
    <property type="match status" value="1"/>
</dbReference>
<proteinExistence type="predicted"/>
<dbReference type="InterPro" id="IPR035979">
    <property type="entry name" value="RBD_domain_sf"/>
</dbReference>
<gene>
    <name evidence="4" type="ORF">AXF42_Ash013540</name>
</gene>
<name>A0A2I0AP83_9ASPA</name>
<dbReference type="SUPFAM" id="SSF54928">
    <property type="entry name" value="RNA-binding domain, RBD"/>
    <property type="match status" value="1"/>
</dbReference>
<keyword evidence="5" id="KW-1185">Reference proteome</keyword>
<dbReference type="STRING" id="1088818.A0A2I0AP83"/>
<evidence type="ECO:0000256" key="2">
    <source>
        <dbReference type="SAM" id="MobiDB-lite"/>
    </source>
</evidence>
<dbReference type="PANTHER" id="PTHR45735:SF2">
    <property type="entry name" value="CLEAVAGE STIMULATION FACTOR SUBUNIT 2"/>
    <property type="match status" value="1"/>
</dbReference>
<dbReference type="FunFam" id="1.25.40.630:FF:000002">
    <property type="entry name" value="Cleavage stimulating factor 64"/>
    <property type="match status" value="1"/>
</dbReference>
<dbReference type="OrthoDB" id="272703at2759"/>
<protein>
    <submittedName>
        <fullName evidence="4">28 kDa ribonucleoprotein, chloroplastic</fullName>
    </submittedName>
</protein>
<evidence type="ECO:0000313" key="4">
    <source>
        <dbReference type="EMBL" id="PKA57353.1"/>
    </source>
</evidence>
<dbReference type="EMBL" id="KZ451968">
    <property type="protein sequence ID" value="PKA57353.1"/>
    <property type="molecule type" value="Genomic_DNA"/>
</dbReference>